<dbReference type="EnsemblPlants" id="TuG1812G0500003362.01.T01">
    <property type="protein sequence ID" value="TuG1812G0500003362.01.T01.cds274884"/>
    <property type="gene ID" value="TuG1812G0500003362.01"/>
</dbReference>
<proteinExistence type="predicted"/>
<evidence type="ECO:0000313" key="1">
    <source>
        <dbReference type="EnsemblPlants" id="TuG1812G0500003362.01.T01.cds274884"/>
    </source>
</evidence>
<dbReference type="Gramene" id="TuG1812G0500003362.01.T01">
    <property type="protein sequence ID" value="TuG1812G0500003362.01.T01.cds274884"/>
    <property type="gene ID" value="TuG1812G0500003362.01"/>
</dbReference>
<reference evidence="1" key="3">
    <citation type="submission" date="2022-06" db="UniProtKB">
        <authorList>
            <consortium name="EnsemblPlants"/>
        </authorList>
    </citation>
    <scope>IDENTIFICATION</scope>
</reference>
<dbReference type="Proteomes" id="UP000015106">
    <property type="component" value="Chromosome 5"/>
</dbReference>
<evidence type="ECO:0000313" key="2">
    <source>
        <dbReference type="Proteomes" id="UP000015106"/>
    </source>
</evidence>
<dbReference type="AlphaFoldDB" id="A0A8R7QHI6"/>
<accession>A0A8R7QHI6</accession>
<reference evidence="2" key="1">
    <citation type="journal article" date="2013" name="Nature">
        <title>Draft genome of the wheat A-genome progenitor Triticum urartu.</title>
        <authorList>
            <person name="Ling H.Q."/>
            <person name="Zhao S."/>
            <person name="Liu D."/>
            <person name="Wang J."/>
            <person name="Sun H."/>
            <person name="Zhang C."/>
            <person name="Fan H."/>
            <person name="Li D."/>
            <person name="Dong L."/>
            <person name="Tao Y."/>
            <person name="Gao C."/>
            <person name="Wu H."/>
            <person name="Li Y."/>
            <person name="Cui Y."/>
            <person name="Guo X."/>
            <person name="Zheng S."/>
            <person name="Wang B."/>
            <person name="Yu K."/>
            <person name="Liang Q."/>
            <person name="Yang W."/>
            <person name="Lou X."/>
            <person name="Chen J."/>
            <person name="Feng M."/>
            <person name="Jian J."/>
            <person name="Zhang X."/>
            <person name="Luo G."/>
            <person name="Jiang Y."/>
            <person name="Liu J."/>
            <person name="Wang Z."/>
            <person name="Sha Y."/>
            <person name="Zhang B."/>
            <person name="Wu H."/>
            <person name="Tang D."/>
            <person name="Shen Q."/>
            <person name="Xue P."/>
            <person name="Zou S."/>
            <person name="Wang X."/>
            <person name="Liu X."/>
            <person name="Wang F."/>
            <person name="Yang Y."/>
            <person name="An X."/>
            <person name="Dong Z."/>
            <person name="Zhang K."/>
            <person name="Zhang X."/>
            <person name="Luo M.C."/>
            <person name="Dvorak J."/>
            <person name="Tong Y."/>
            <person name="Wang J."/>
            <person name="Yang H."/>
            <person name="Li Z."/>
            <person name="Wang D."/>
            <person name="Zhang A."/>
            <person name="Wang J."/>
        </authorList>
    </citation>
    <scope>NUCLEOTIDE SEQUENCE</scope>
    <source>
        <strain evidence="2">cv. G1812</strain>
    </source>
</reference>
<protein>
    <submittedName>
        <fullName evidence="1">Uncharacterized protein</fullName>
    </submittedName>
</protein>
<sequence length="116" mass="12807">HLEIPAPGGALDKVGSRADIVDDGPLEPGHDDAGLALLGVEDRLPWIQHVAELPEDGLQQEKHKGISLLPTSPSIELAQEKHMLVHDMYCISLIHRTLLDRLDQFWDVTPQELLVA</sequence>
<reference evidence="1" key="2">
    <citation type="submission" date="2018-03" db="EMBL/GenBank/DDBJ databases">
        <title>The Triticum urartu genome reveals the dynamic nature of wheat genome evolution.</title>
        <authorList>
            <person name="Ling H."/>
            <person name="Ma B."/>
            <person name="Shi X."/>
            <person name="Liu H."/>
            <person name="Dong L."/>
            <person name="Sun H."/>
            <person name="Cao Y."/>
            <person name="Gao Q."/>
            <person name="Zheng S."/>
            <person name="Li Y."/>
            <person name="Yu Y."/>
            <person name="Du H."/>
            <person name="Qi M."/>
            <person name="Li Y."/>
            <person name="Yu H."/>
            <person name="Cui Y."/>
            <person name="Wang N."/>
            <person name="Chen C."/>
            <person name="Wu H."/>
            <person name="Zhao Y."/>
            <person name="Zhang J."/>
            <person name="Li Y."/>
            <person name="Zhou W."/>
            <person name="Zhang B."/>
            <person name="Hu W."/>
            <person name="Eijk M."/>
            <person name="Tang J."/>
            <person name="Witsenboer H."/>
            <person name="Zhao S."/>
            <person name="Li Z."/>
            <person name="Zhang A."/>
            <person name="Wang D."/>
            <person name="Liang C."/>
        </authorList>
    </citation>
    <scope>NUCLEOTIDE SEQUENCE [LARGE SCALE GENOMIC DNA]</scope>
    <source>
        <strain evidence="1">cv. G1812</strain>
    </source>
</reference>
<keyword evidence="2" id="KW-1185">Reference proteome</keyword>
<organism evidence="1 2">
    <name type="scientific">Triticum urartu</name>
    <name type="common">Red wild einkorn</name>
    <name type="synonym">Crithodium urartu</name>
    <dbReference type="NCBI Taxonomy" id="4572"/>
    <lineage>
        <taxon>Eukaryota</taxon>
        <taxon>Viridiplantae</taxon>
        <taxon>Streptophyta</taxon>
        <taxon>Embryophyta</taxon>
        <taxon>Tracheophyta</taxon>
        <taxon>Spermatophyta</taxon>
        <taxon>Magnoliopsida</taxon>
        <taxon>Liliopsida</taxon>
        <taxon>Poales</taxon>
        <taxon>Poaceae</taxon>
        <taxon>BOP clade</taxon>
        <taxon>Pooideae</taxon>
        <taxon>Triticodae</taxon>
        <taxon>Triticeae</taxon>
        <taxon>Triticinae</taxon>
        <taxon>Triticum</taxon>
    </lineage>
</organism>
<name>A0A8R7QHI6_TRIUA</name>